<evidence type="ECO:0000256" key="15">
    <source>
        <dbReference type="PROSITE-ProRule" id="PRU01360"/>
    </source>
</evidence>
<comment type="similarity">
    <text evidence="2 15 16">Belongs to the TonB-dependent receptor family.</text>
</comment>
<evidence type="ECO:0000256" key="8">
    <source>
        <dbReference type="ARBA" id="ARBA00023004"/>
    </source>
</evidence>
<dbReference type="PANTHER" id="PTHR30069">
    <property type="entry name" value="TONB-DEPENDENT OUTER MEMBRANE RECEPTOR"/>
    <property type="match status" value="1"/>
</dbReference>
<gene>
    <name evidence="19" type="primary">iutA</name>
    <name evidence="19" type="ORF">CSB93_0211</name>
</gene>
<dbReference type="Gene3D" id="2.170.130.10">
    <property type="entry name" value="TonB-dependent receptor, plug domain"/>
    <property type="match status" value="1"/>
</dbReference>
<feature type="domain" description="TonB-dependent receptor-like beta-barrel" evidence="17">
    <location>
        <begin position="244"/>
        <end position="699"/>
    </location>
</feature>
<dbReference type="EMBL" id="CP027169">
    <property type="protein sequence ID" value="AVK03970.1"/>
    <property type="molecule type" value="Genomic_DNA"/>
</dbReference>
<keyword evidence="4 15" id="KW-1134">Transmembrane beta strand</keyword>
<reference evidence="19 20" key="1">
    <citation type="submission" date="2018-02" db="EMBL/GenBank/DDBJ databases">
        <title>FDA/CDC Antimicrobial Resistant Isolate Bank Genome Sequencing.</title>
        <authorList>
            <person name="Benahmed F.H."/>
            <person name="Lutgring J.D."/>
            <person name="Yoo B."/>
            <person name="Machado M."/>
            <person name="Brown A."/>
            <person name="McAllister G."/>
            <person name="Perry A."/>
            <person name="Halpin A.L."/>
            <person name="Vavikolanu K."/>
            <person name="Ott S."/>
            <person name="Zhao X."/>
            <person name="Tallon L.J."/>
            <person name="Sadzewicz L."/>
            <person name="Aluvathingal J."/>
            <person name="Nadendla S."/>
            <person name="Voskania-kordi A."/>
            <person name="Simonyan V."/>
            <person name="Patel J."/>
            <person name="Shawar R.M."/>
        </authorList>
    </citation>
    <scope>NUCLEOTIDE SEQUENCE [LARGE SCALE GENOMIC DNA]</scope>
    <source>
        <strain evidence="19 20">AR_0356</strain>
    </source>
</reference>
<dbReference type="InterPro" id="IPR000531">
    <property type="entry name" value="Beta-barrel_TonB"/>
</dbReference>
<evidence type="ECO:0000256" key="12">
    <source>
        <dbReference type="ARBA" id="ARBA00023170"/>
    </source>
</evidence>
<keyword evidence="3 15" id="KW-0813">Transport</keyword>
<dbReference type="InterPro" id="IPR039426">
    <property type="entry name" value="TonB-dep_rcpt-like"/>
</dbReference>
<dbReference type="RefSeq" id="WP_034079924.1">
    <property type="nucleotide sequence ID" value="NZ_CP020560.1"/>
</dbReference>
<evidence type="ECO:0000256" key="4">
    <source>
        <dbReference type="ARBA" id="ARBA00022452"/>
    </source>
</evidence>
<evidence type="ECO:0000256" key="13">
    <source>
        <dbReference type="ARBA" id="ARBA00023237"/>
    </source>
</evidence>
<comment type="subcellular location">
    <subcellularLocation>
        <location evidence="1 15">Cell outer membrane</location>
        <topology evidence="1 15">Multi-pass membrane protein</topology>
    </subcellularLocation>
</comment>
<evidence type="ECO:0000256" key="16">
    <source>
        <dbReference type="RuleBase" id="RU003357"/>
    </source>
</evidence>
<evidence type="ECO:0000256" key="9">
    <source>
        <dbReference type="ARBA" id="ARBA00023065"/>
    </source>
</evidence>
<name>A0A2R3IPY4_9PSED</name>
<evidence type="ECO:0000313" key="19">
    <source>
        <dbReference type="EMBL" id="AVK03970.1"/>
    </source>
</evidence>
<dbReference type="FunFam" id="2.170.130.10:FF:000011">
    <property type="entry name" value="TonB-dependent siderophore receptor"/>
    <property type="match status" value="1"/>
</dbReference>
<dbReference type="CDD" id="cd01347">
    <property type="entry name" value="ligand_gated_channel"/>
    <property type="match status" value="1"/>
</dbReference>
<dbReference type="Pfam" id="PF00593">
    <property type="entry name" value="TonB_dep_Rec_b-barrel"/>
    <property type="match status" value="1"/>
</dbReference>
<evidence type="ECO:0000256" key="14">
    <source>
        <dbReference type="ARBA" id="ARBA00072094"/>
    </source>
</evidence>
<protein>
    <recommendedName>
        <fullName evidence="14">Ferric aerobactin receptor</fullName>
    </recommendedName>
</protein>
<evidence type="ECO:0000256" key="6">
    <source>
        <dbReference type="ARBA" id="ARBA00022692"/>
    </source>
</evidence>
<keyword evidence="13 15" id="KW-0998">Cell outer membrane</keyword>
<evidence type="ECO:0000256" key="10">
    <source>
        <dbReference type="ARBA" id="ARBA00023077"/>
    </source>
</evidence>
<keyword evidence="10 16" id="KW-0798">TonB box</keyword>
<keyword evidence="8" id="KW-0408">Iron</keyword>
<dbReference type="Pfam" id="PF07715">
    <property type="entry name" value="Plug"/>
    <property type="match status" value="1"/>
</dbReference>
<keyword evidence="6 15" id="KW-0812">Transmembrane</keyword>
<dbReference type="InterPro" id="IPR010105">
    <property type="entry name" value="TonB_sidphr_rcpt"/>
</dbReference>
<dbReference type="Gene3D" id="2.40.170.20">
    <property type="entry name" value="TonB-dependent receptor, beta-barrel domain"/>
    <property type="match status" value="1"/>
</dbReference>
<dbReference type="InterPro" id="IPR036942">
    <property type="entry name" value="Beta-barrel_TonB_sf"/>
</dbReference>
<evidence type="ECO:0000256" key="5">
    <source>
        <dbReference type="ARBA" id="ARBA00022496"/>
    </source>
</evidence>
<evidence type="ECO:0000313" key="20">
    <source>
        <dbReference type="Proteomes" id="UP000238390"/>
    </source>
</evidence>
<dbReference type="PROSITE" id="PS52016">
    <property type="entry name" value="TONB_DEPENDENT_REC_3"/>
    <property type="match status" value="1"/>
</dbReference>
<dbReference type="InterPro" id="IPR037066">
    <property type="entry name" value="Plug_dom_sf"/>
</dbReference>
<keyword evidence="5" id="KW-0410">Iron transport</keyword>
<dbReference type="GO" id="GO:0009279">
    <property type="term" value="C:cell outer membrane"/>
    <property type="evidence" value="ECO:0007669"/>
    <property type="project" value="UniProtKB-SubCell"/>
</dbReference>
<keyword evidence="20" id="KW-1185">Reference proteome</keyword>
<dbReference type="SUPFAM" id="SSF56935">
    <property type="entry name" value="Porins"/>
    <property type="match status" value="1"/>
</dbReference>
<feature type="domain" description="TonB-dependent receptor plug" evidence="18">
    <location>
        <begin position="47"/>
        <end position="150"/>
    </location>
</feature>
<evidence type="ECO:0000259" key="18">
    <source>
        <dbReference type="Pfam" id="PF07715"/>
    </source>
</evidence>
<dbReference type="GO" id="GO:0038023">
    <property type="term" value="F:signaling receptor activity"/>
    <property type="evidence" value="ECO:0007669"/>
    <property type="project" value="InterPro"/>
</dbReference>
<evidence type="ECO:0000256" key="1">
    <source>
        <dbReference type="ARBA" id="ARBA00004571"/>
    </source>
</evidence>
<evidence type="ECO:0000256" key="7">
    <source>
        <dbReference type="ARBA" id="ARBA00022729"/>
    </source>
</evidence>
<keyword evidence="12 19" id="KW-0675">Receptor</keyword>
<keyword evidence="9" id="KW-0406">Ion transport</keyword>
<dbReference type="NCBIfam" id="TIGR01783">
    <property type="entry name" value="TonB-siderophor"/>
    <property type="match status" value="1"/>
</dbReference>
<keyword evidence="7" id="KW-0732">Signal</keyword>
<keyword evidence="11 15" id="KW-0472">Membrane</keyword>
<sequence>MPRSIPSRPAPLALSLSLFASFSAPTLAADPVEQQMVVIGSRAPTSISELPGTVWVIEREQLDQQTQAGVPLKEALGQLIPGLDIGSQGRTNNGQNLRGRSVLVMIDGVSLNSSRGISRQFDSIDPFNIERIEVMSGASAVYGGGATGGIINIVTRKGVGGDTRFNTELGARSGFQSHEDHDLRAAQSISGGNDLFNGRLAIAYQKNGAAYDGNGDQVLTDITQTDLQYNRSVDLMGSLGFTFANGHSLDLGLQYYDSGYDGDRGLDLGRNFDALRGRAPYSIKGGVDLDREPESKRHQFNATYHAPEVLGHDLYLQAYYRNEKMAFNPFPTIRYNNSGAINYGTSYYSASQQDTDYYGMKLALVKTWERVSLTYGVDLDREKFTSDQMLFNLPLAAASGGLVASEQAKLGRYPDIDTDSRAFFLQGSWKATDDLTLSAGVRRQSMSTDVSDFVAANQQILIANGLGKSADAVPGGSKDYDVNLVNVGAIYKLNQQQQVWANYSEGFELPDPAKYYGFGRYGAADGNGHYPLLQGVSVNDSPLDGIKTKQVELGWRHTDGALDTQVAAFYSWSDKSIKYDSKTLAVLQQDTKKRNYGFEGQATYWLDDHWQVGVNGLAIRSQEKVDGRWLKQDVTSASPSKAGAFVGWKDDQRSLRLQGVRTFNLNDEAGNKIDGYALFDLLGTQALPVGSLTAGIQNLLDKDYTTVWGQRAQVYYGGLAPAGLFDYKGRGRTYSLTYSVEF</sequence>
<dbReference type="InterPro" id="IPR012910">
    <property type="entry name" value="Plug_dom"/>
</dbReference>
<dbReference type="GeneID" id="77223203"/>
<dbReference type="FunFam" id="2.40.170.20:FF:000007">
    <property type="entry name" value="Ferric aerobactin receptor"/>
    <property type="match status" value="1"/>
</dbReference>
<evidence type="ECO:0000256" key="11">
    <source>
        <dbReference type="ARBA" id="ARBA00023136"/>
    </source>
</evidence>
<dbReference type="PANTHER" id="PTHR30069:SF42">
    <property type="entry name" value="FERRIC AEROBACTIN RECEPTOR"/>
    <property type="match status" value="1"/>
</dbReference>
<organism evidence="19 20">
    <name type="scientific">Pseudomonas paraeruginosa</name>
    <dbReference type="NCBI Taxonomy" id="2994495"/>
    <lineage>
        <taxon>Bacteria</taxon>
        <taxon>Pseudomonadati</taxon>
        <taxon>Pseudomonadota</taxon>
        <taxon>Gammaproteobacteria</taxon>
        <taxon>Pseudomonadales</taxon>
        <taxon>Pseudomonadaceae</taxon>
        <taxon>Pseudomonas</taxon>
    </lineage>
</organism>
<dbReference type="GO" id="GO:0015344">
    <property type="term" value="F:siderophore uptake transmembrane transporter activity"/>
    <property type="evidence" value="ECO:0007669"/>
    <property type="project" value="TreeGrafter"/>
</dbReference>
<evidence type="ECO:0000259" key="17">
    <source>
        <dbReference type="Pfam" id="PF00593"/>
    </source>
</evidence>
<evidence type="ECO:0000256" key="2">
    <source>
        <dbReference type="ARBA" id="ARBA00009810"/>
    </source>
</evidence>
<proteinExistence type="inferred from homology"/>
<dbReference type="Proteomes" id="UP000238390">
    <property type="component" value="Chromosome"/>
</dbReference>
<evidence type="ECO:0000256" key="3">
    <source>
        <dbReference type="ARBA" id="ARBA00022448"/>
    </source>
</evidence>
<accession>A0A2R3IPY4</accession>
<dbReference type="AlphaFoldDB" id="A0A2R3IPY4"/>
<dbReference type="GO" id="GO:0044718">
    <property type="term" value="P:siderophore transmembrane transport"/>
    <property type="evidence" value="ECO:0007669"/>
    <property type="project" value="TreeGrafter"/>
</dbReference>